<organism evidence="1 2">
    <name type="scientific">Pristionchus mayeri</name>
    <dbReference type="NCBI Taxonomy" id="1317129"/>
    <lineage>
        <taxon>Eukaryota</taxon>
        <taxon>Metazoa</taxon>
        <taxon>Ecdysozoa</taxon>
        <taxon>Nematoda</taxon>
        <taxon>Chromadorea</taxon>
        <taxon>Rhabditida</taxon>
        <taxon>Rhabditina</taxon>
        <taxon>Diplogasteromorpha</taxon>
        <taxon>Diplogasteroidea</taxon>
        <taxon>Neodiplogasteridae</taxon>
        <taxon>Pristionchus</taxon>
    </lineage>
</organism>
<dbReference type="AlphaFoldDB" id="A0AAN5CS04"/>
<evidence type="ECO:0000313" key="1">
    <source>
        <dbReference type="EMBL" id="GMR49601.1"/>
    </source>
</evidence>
<reference evidence="2" key="1">
    <citation type="submission" date="2022-10" db="EMBL/GenBank/DDBJ databases">
        <title>Genome assembly of Pristionchus species.</title>
        <authorList>
            <person name="Yoshida K."/>
            <person name="Sommer R.J."/>
        </authorList>
    </citation>
    <scope>NUCLEOTIDE SEQUENCE [LARGE SCALE GENOMIC DNA]</scope>
    <source>
        <strain evidence="2">RS5460</strain>
    </source>
</reference>
<accession>A0AAN5CS04</accession>
<comment type="caution">
    <text evidence="1">The sequence shown here is derived from an EMBL/GenBank/DDBJ whole genome shotgun (WGS) entry which is preliminary data.</text>
</comment>
<sequence length="96" mass="10852">MPYIYIEGTFDNFPCTVSLDRNVSETEEILNALLIDKKNSSDFKGYGGEGHYAKFTARHRTGMGALHDLERIGWKLASMTISHGEGYIWILHKESA</sequence>
<protein>
    <submittedName>
        <fullName evidence="1">Uncharacterized protein</fullName>
    </submittedName>
</protein>
<keyword evidence="2" id="KW-1185">Reference proteome</keyword>
<dbReference type="Proteomes" id="UP001328107">
    <property type="component" value="Unassembled WGS sequence"/>
</dbReference>
<dbReference type="EMBL" id="BTRK01000004">
    <property type="protein sequence ID" value="GMR49601.1"/>
    <property type="molecule type" value="Genomic_DNA"/>
</dbReference>
<name>A0AAN5CS04_9BILA</name>
<evidence type="ECO:0000313" key="2">
    <source>
        <dbReference type="Proteomes" id="UP001328107"/>
    </source>
</evidence>
<proteinExistence type="predicted"/>
<gene>
    <name evidence="1" type="ORF">PMAYCL1PPCAC_19796</name>
</gene>